<comment type="caution">
    <text evidence="1">The sequence shown here is derived from an EMBL/GenBank/DDBJ whole genome shotgun (WGS) entry which is preliminary data.</text>
</comment>
<accession>A0AAD8ETL6</accession>
<proteinExistence type="predicted"/>
<reference evidence="1" key="1">
    <citation type="journal article" date="2023" name="PLoS Negl. Trop. Dis.">
        <title>A genome sequence for Biomphalaria pfeifferi, the major vector snail for the human-infecting parasite Schistosoma mansoni.</title>
        <authorList>
            <person name="Bu L."/>
            <person name="Lu L."/>
            <person name="Laidemitt M.R."/>
            <person name="Zhang S.M."/>
            <person name="Mutuku M."/>
            <person name="Mkoji G."/>
            <person name="Steinauer M."/>
            <person name="Loker E.S."/>
        </authorList>
    </citation>
    <scope>NUCLEOTIDE SEQUENCE</scope>
    <source>
        <strain evidence="1">KasaAsao</strain>
    </source>
</reference>
<organism evidence="1 2">
    <name type="scientific">Biomphalaria pfeifferi</name>
    <name type="common">Bloodfluke planorb</name>
    <name type="synonym">Freshwater snail</name>
    <dbReference type="NCBI Taxonomy" id="112525"/>
    <lineage>
        <taxon>Eukaryota</taxon>
        <taxon>Metazoa</taxon>
        <taxon>Spiralia</taxon>
        <taxon>Lophotrochozoa</taxon>
        <taxon>Mollusca</taxon>
        <taxon>Gastropoda</taxon>
        <taxon>Heterobranchia</taxon>
        <taxon>Euthyneura</taxon>
        <taxon>Panpulmonata</taxon>
        <taxon>Hygrophila</taxon>
        <taxon>Lymnaeoidea</taxon>
        <taxon>Planorbidae</taxon>
        <taxon>Biomphalaria</taxon>
    </lineage>
</organism>
<protein>
    <submittedName>
        <fullName evidence="1">Uncharacterized protein</fullName>
    </submittedName>
</protein>
<gene>
    <name evidence="1" type="ORF">Bpfe_031072</name>
</gene>
<dbReference type="AlphaFoldDB" id="A0AAD8ETL6"/>
<dbReference type="EMBL" id="JASAOG010000445">
    <property type="protein sequence ID" value="KAK0039485.1"/>
    <property type="molecule type" value="Genomic_DNA"/>
</dbReference>
<keyword evidence="2" id="KW-1185">Reference proteome</keyword>
<dbReference type="Proteomes" id="UP001233172">
    <property type="component" value="Unassembled WGS sequence"/>
</dbReference>
<reference evidence="1" key="2">
    <citation type="submission" date="2023-04" db="EMBL/GenBank/DDBJ databases">
        <authorList>
            <person name="Bu L."/>
            <person name="Lu L."/>
            <person name="Laidemitt M.R."/>
            <person name="Zhang S.M."/>
            <person name="Mutuku M."/>
            <person name="Mkoji G."/>
            <person name="Steinauer M."/>
            <person name="Loker E.S."/>
        </authorList>
    </citation>
    <scope>NUCLEOTIDE SEQUENCE</scope>
    <source>
        <strain evidence="1">KasaAsao</strain>
        <tissue evidence="1">Whole Snail</tissue>
    </source>
</reference>
<name>A0AAD8ETL6_BIOPF</name>
<evidence type="ECO:0000313" key="2">
    <source>
        <dbReference type="Proteomes" id="UP001233172"/>
    </source>
</evidence>
<sequence>MQSTPTLPESKLSRPIDLRAIKRGDYRLATLGVTASELLRILKALRACNNASRSTARHVTITQASSGFLVSAVAGPISLTTVTQVALPADTFVLTAERGSLIRAARRVSPESRPHLTYGKRFFALSDGARRSHVQPHLPPSTLPRSPSPFATPTAILTHTSAPDLCAVQAFVDRYPQHSPESVTRS</sequence>
<evidence type="ECO:0000313" key="1">
    <source>
        <dbReference type="EMBL" id="KAK0039485.1"/>
    </source>
</evidence>